<evidence type="ECO:0000256" key="1">
    <source>
        <dbReference type="ARBA" id="ARBA00004123"/>
    </source>
</evidence>
<dbReference type="Pfam" id="PF08799">
    <property type="entry name" value="PRP4"/>
    <property type="match status" value="1"/>
</dbReference>
<evidence type="ECO:0000256" key="4">
    <source>
        <dbReference type="ARBA" id="ARBA00022664"/>
    </source>
</evidence>
<evidence type="ECO:0000256" key="2">
    <source>
        <dbReference type="ARBA" id="ARBA00008137"/>
    </source>
</evidence>
<dbReference type="SMART" id="SM00500">
    <property type="entry name" value="SFM"/>
    <property type="match status" value="1"/>
</dbReference>
<feature type="compositionally biased region" description="Basic and acidic residues" evidence="8">
    <location>
        <begin position="8"/>
        <end position="89"/>
    </location>
</feature>
<evidence type="ECO:0000256" key="3">
    <source>
        <dbReference type="ARBA" id="ARBA00018242"/>
    </source>
</evidence>
<evidence type="ECO:0000256" key="6">
    <source>
        <dbReference type="ARBA" id="ARBA00023187"/>
    </source>
</evidence>
<sequence length="347" mass="39850">MEGLLAEINKKKSKDFAPAKPEEKYLSRGEKERLREEAERAECERREAEREAAKKRKADEAQEERATKMRKEVSSRSPSEADKQAEKSRSQAAEAVADDSEDRYAISPEECTRRLRLFGEPIRYFGETDSERKKRLKALELESESRGGLKQVQNDFKKAKEDLDRREQERRARGEASGAGTPQPSSKSEEKAKQYTSELLDLELIKTDFNKLHPIIFWNFKALLKEWEEYLEARPEDVKKSAAGKLASTTQLQSAQNLKPLFKKLRNRDLDNDVVISLAEIVHFVQKREYRNANDSYLKLSIGNAAWPLGVTSVGIHERSSDSKITHNVAHVLNDEVSRKYIQAVKR</sequence>
<feature type="region of interest" description="Disordered" evidence="8">
    <location>
        <begin position="147"/>
        <end position="192"/>
    </location>
</feature>
<dbReference type="InterPro" id="IPR039979">
    <property type="entry name" value="PRPF18"/>
</dbReference>
<dbReference type="GeneID" id="25990864"/>
<protein>
    <recommendedName>
        <fullName evidence="3">Pre-mRNA-splicing factor 18</fullName>
    </recommendedName>
</protein>
<dbReference type="Gene3D" id="1.20.940.10">
    <property type="entry name" value="Functional domain of the splicing factor Prp18"/>
    <property type="match status" value="1"/>
</dbReference>
<evidence type="ECO:0000313" key="10">
    <source>
        <dbReference type="EMBL" id="EJT51380.1"/>
    </source>
</evidence>
<dbReference type="InterPro" id="IPR014906">
    <property type="entry name" value="PRP4-like"/>
</dbReference>
<proteinExistence type="inferred from homology"/>
<comment type="similarity">
    <text evidence="2">Belongs to the PRP18 family.</text>
</comment>
<evidence type="ECO:0000256" key="5">
    <source>
        <dbReference type="ARBA" id="ARBA00022728"/>
    </source>
</evidence>
<keyword evidence="6" id="KW-0508">mRNA splicing</keyword>
<keyword evidence="4" id="KW-0507">mRNA processing</keyword>
<evidence type="ECO:0000313" key="11">
    <source>
        <dbReference type="Proteomes" id="UP000002748"/>
    </source>
</evidence>
<organism evidence="10 11">
    <name type="scientific">Trichosporon asahii var. asahii (strain ATCC 90039 / CBS 2479 / JCM 2466 / KCTC 7840 / NBRC 103889/ NCYC 2677 / UAMH 7654)</name>
    <name type="common">Yeast</name>
    <dbReference type="NCBI Taxonomy" id="1186058"/>
    <lineage>
        <taxon>Eukaryota</taxon>
        <taxon>Fungi</taxon>
        <taxon>Dikarya</taxon>
        <taxon>Basidiomycota</taxon>
        <taxon>Agaricomycotina</taxon>
        <taxon>Tremellomycetes</taxon>
        <taxon>Trichosporonales</taxon>
        <taxon>Trichosporonaceae</taxon>
        <taxon>Trichosporon</taxon>
    </lineage>
</organism>
<dbReference type="GO" id="GO:0000350">
    <property type="term" value="P:generation of catalytic spliceosome for second transesterification step"/>
    <property type="evidence" value="ECO:0007669"/>
    <property type="project" value="TreeGrafter"/>
</dbReference>
<dbReference type="SUPFAM" id="SSF47938">
    <property type="entry name" value="Functional domain of the splicing factor Prp18"/>
    <property type="match status" value="1"/>
</dbReference>
<feature type="domain" description="Pre-mRNA processing factor 4 (PRP4)-like" evidence="9">
    <location>
        <begin position="106"/>
        <end position="158"/>
    </location>
</feature>
<evidence type="ECO:0000256" key="8">
    <source>
        <dbReference type="SAM" id="MobiDB-lite"/>
    </source>
</evidence>
<dbReference type="KEGG" id="tasa:A1Q1_07352"/>
<keyword evidence="7" id="KW-0539">Nucleus</keyword>
<feature type="region of interest" description="Disordered" evidence="8">
    <location>
        <begin position="1"/>
        <end position="110"/>
    </location>
</feature>
<dbReference type="HOGENOM" id="CLU_039675_0_2_1"/>
<dbReference type="OrthoDB" id="10261918at2759"/>
<dbReference type="GO" id="GO:0046540">
    <property type="term" value="C:U4/U6 x U5 tri-snRNP complex"/>
    <property type="evidence" value="ECO:0007669"/>
    <property type="project" value="TreeGrafter"/>
</dbReference>
<dbReference type="RefSeq" id="XP_014183063.1">
    <property type="nucleotide sequence ID" value="XM_014327588.1"/>
</dbReference>
<dbReference type="PANTHER" id="PTHR13007:SF19">
    <property type="entry name" value="PRE-MRNA-SPLICING FACTOR 18"/>
    <property type="match status" value="1"/>
</dbReference>
<dbReference type="Proteomes" id="UP000002748">
    <property type="component" value="Unassembled WGS sequence"/>
</dbReference>
<dbReference type="SUPFAM" id="SSF158230">
    <property type="entry name" value="PRP4-like"/>
    <property type="match status" value="1"/>
</dbReference>
<dbReference type="Gene3D" id="4.10.280.110">
    <property type="entry name" value="Pre-mRNA processing factor 4 domain"/>
    <property type="match status" value="1"/>
</dbReference>
<dbReference type="VEuPathDB" id="FungiDB:A1Q1_07352"/>
<dbReference type="GO" id="GO:0071021">
    <property type="term" value="C:U2-type post-spliceosomal complex"/>
    <property type="evidence" value="ECO:0007669"/>
    <property type="project" value="TreeGrafter"/>
</dbReference>
<dbReference type="InterPro" id="IPR004098">
    <property type="entry name" value="Prp18"/>
</dbReference>
<accession>J4UI96</accession>
<evidence type="ECO:0000256" key="7">
    <source>
        <dbReference type="ARBA" id="ARBA00023242"/>
    </source>
</evidence>
<dbReference type="PANTHER" id="PTHR13007">
    <property type="entry name" value="PRE-MRNA SPLICING FACTOR-RELATED"/>
    <property type="match status" value="1"/>
</dbReference>
<keyword evidence="5" id="KW-0747">Spliceosome</keyword>
<comment type="subcellular location">
    <subcellularLocation>
        <location evidence="1">Nucleus</location>
    </subcellularLocation>
</comment>
<dbReference type="EMBL" id="ALBS01000057">
    <property type="protein sequence ID" value="EJT51380.1"/>
    <property type="molecule type" value="Genomic_DNA"/>
</dbReference>
<comment type="caution">
    <text evidence="10">The sequence shown here is derived from an EMBL/GenBank/DDBJ whole genome shotgun (WGS) entry which is preliminary data.</text>
</comment>
<dbReference type="Pfam" id="PF02840">
    <property type="entry name" value="Prp18"/>
    <property type="match status" value="1"/>
</dbReference>
<feature type="compositionally biased region" description="Basic and acidic residues" evidence="8">
    <location>
        <begin position="155"/>
        <end position="174"/>
    </location>
</feature>
<dbReference type="InterPro" id="IPR036285">
    <property type="entry name" value="PRP4-like_sf"/>
</dbReference>
<dbReference type="AlphaFoldDB" id="J4UI96"/>
<reference evidence="10 11" key="1">
    <citation type="journal article" date="2012" name="Eukaryot. Cell">
        <title>Draft genome sequence of CBS 2479, the standard type strain of Trichosporon asahii.</title>
        <authorList>
            <person name="Yang R.Y."/>
            <person name="Li H.T."/>
            <person name="Zhu H."/>
            <person name="Zhou G.P."/>
            <person name="Wang M."/>
            <person name="Wang L."/>
        </authorList>
    </citation>
    <scope>NUCLEOTIDE SEQUENCE [LARGE SCALE GENOMIC DNA]</scope>
    <source>
        <strain evidence="11">ATCC 90039 / CBS 2479 / JCM 2466 / KCTC 7840 / NCYC 2677 / UAMH 7654</strain>
    </source>
</reference>
<name>J4UI96_TRIAS</name>
<dbReference type="GO" id="GO:0005682">
    <property type="term" value="C:U5 snRNP"/>
    <property type="evidence" value="ECO:0007669"/>
    <property type="project" value="TreeGrafter"/>
</dbReference>
<evidence type="ECO:0000259" key="9">
    <source>
        <dbReference type="SMART" id="SM00500"/>
    </source>
</evidence>
<gene>
    <name evidence="10" type="ORF">A1Q1_07352</name>
</gene>